<reference evidence="1" key="1">
    <citation type="submission" date="2021-06" db="EMBL/GenBank/DDBJ databases">
        <authorList>
            <person name="Kallberg Y."/>
            <person name="Tangrot J."/>
            <person name="Rosling A."/>
        </authorList>
    </citation>
    <scope>NUCLEOTIDE SEQUENCE</scope>
    <source>
        <strain evidence="1">MA461A</strain>
    </source>
</reference>
<dbReference type="EMBL" id="CAJVQC010008112">
    <property type="protein sequence ID" value="CAG8588352.1"/>
    <property type="molecule type" value="Genomic_DNA"/>
</dbReference>
<comment type="caution">
    <text evidence="1">The sequence shown here is derived from an EMBL/GenBank/DDBJ whole genome shotgun (WGS) entry which is preliminary data.</text>
</comment>
<accession>A0ACA9MG64</accession>
<feature type="non-terminal residue" evidence="1">
    <location>
        <position position="178"/>
    </location>
</feature>
<keyword evidence="2" id="KW-1185">Reference proteome</keyword>
<proteinExistence type="predicted"/>
<name>A0ACA9MG64_9GLOM</name>
<feature type="non-terminal residue" evidence="1">
    <location>
        <position position="1"/>
    </location>
</feature>
<dbReference type="Proteomes" id="UP000789920">
    <property type="component" value="Unassembled WGS sequence"/>
</dbReference>
<gene>
    <name evidence="1" type="ORF">RPERSI_LOCUS5432</name>
</gene>
<evidence type="ECO:0000313" key="2">
    <source>
        <dbReference type="Proteomes" id="UP000789920"/>
    </source>
</evidence>
<sequence>FKANRKFSEAYRLTDVNQEAKNSIAFALHNTYVRNSALYYLELILFKQEASLKNFPNMPISELLTQQPLQYLKQKAIFDTIVLAIEREEEMILYKAEESNIIKLSNDLVHPSQNLLDLIKFIYSDVTIYANNPCYFVKHKILAPKNVDVDLVNKIVIELCLSEAYEYLSADAIDKTTE</sequence>
<organism evidence="1 2">
    <name type="scientific">Racocetra persica</name>
    <dbReference type="NCBI Taxonomy" id="160502"/>
    <lineage>
        <taxon>Eukaryota</taxon>
        <taxon>Fungi</taxon>
        <taxon>Fungi incertae sedis</taxon>
        <taxon>Mucoromycota</taxon>
        <taxon>Glomeromycotina</taxon>
        <taxon>Glomeromycetes</taxon>
        <taxon>Diversisporales</taxon>
        <taxon>Gigasporaceae</taxon>
        <taxon>Racocetra</taxon>
    </lineage>
</organism>
<protein>
    <submittedName>
        <fullName evidence="1">9972_t:CDS:1</fullName>
    </submittedName>
</protein>
<evidence type="ECO:0000313" key="1">
    <source>
        <dbReference type="EMBL" id="CAG8588352.1"/>
    </source>
</evidence>